<proteinExistence type="predicted"/>
<evidence type="ECO:0000313" key="1">
    <source>
        <dbReference type="EMBL" id="MFC3758618.1"/>
    </source>
</evidence>
<organism evidence="1 2">
    <name type="scientific">Chryseobacterium tructae</name>
    <dbReference type="NCBI Taxonomy" id="1037380"/>
    <lineage>
        <taxon>Bacteria</taxon>
        <taxon>Pseudomonadati</taxon>
        <taxon>Bacteroidota</taxon>
        <taxon>Flavobacteriia</taxon>
        <taxon>Flavobacteriales</taxon>
        <taxon>Weeksellaceae</taxon>
        <taxon>Chryseobacterium group</taxon>
        <taxon>Chryseobacterium</taxon>
    </lineage>
</organism>
<keyword evidence="2" id="KW-1185">Reference proteome</keyword>
<accession>A0ABV7Y3H4</accession>
<comment type="caution">
    <text evidence="1">The sequence shown here is derived from an EMBL/GenBank/DDBJ whole genome shotgun (WGS) entry which is preliminary data.</text>
</comment>
<protein>
    <submittedName>
        <fullName evidence="1">Uncharacterized protein</fullName>
    </submittedName>
</protein>
<reference evidence="2" key="1">
    <citation type="journal article" date="2019" name="Int. J. Syst. Evol. Microbiol.">
        <title>The Global Catalogue of Microorganisms (GCM) 10K type strain sequencing project: providing services to taxonomists for standard genome sequencing and annotation.</title>
        <authorList>
            <consortium name="The Broad Institute Genomics Platform"/>
            <consortium name="The Broad Institute Genome Sequencing Center for Infectious Disease"/>
            <person name="Wu L."/>
            <person name="Ma J."/>
        </authorList>
    </citation>
    <scope>NUCLEOTIDE SEQUENCE [LARGE SCALE GENOMIC DNA]</scope>
    <source>
        <strain evidence="2">CECT 7798</strain>
    </source>
</reference>
<sequence length="85" mass="9540">MDPNSDNGSEEFNGIKIIEKEEAGTLFINDISKGIYLSKLKIVHINSSLSSFFILLSISKLQLRSELSGNFIYKNCWIRNIAGKS</sequence>
<dbReference type="RefSeq" id="WP_290300613.1">
    <property type="nucleotide sequence ID" value="NZ_JAUFQR010000001.1"/>
</dbReference>
<name>A0ABV7Y3H4_9FLAO</name>
<gene>
    <name evidence="1" type="ORF">ACFONJ_21765</name>
</gene>
<dbReference type="Proteomes" id="UP001595735">
    <property type="component" value="Unassembled WGS sequence"/>
</dbReference>
<dbReference type="EMBL" id="JBHRYO010000002">
    <property type="protein sequence ID" value="MFC3758618.1"/>
    <property type="molecule type" value="Genomic_DNA"/>
</dbReference>
<evidence type="ECO:0000313" key="2">
    <source>
        <dbReference type="Proteomes" id="UP001595735"/>
    </source>
</evidence>